<evidence type="ECO:0000313" key="3">
    <source>
        <dbReference type="Proteomes" id="UP001374803"/>
    </source>
</evidence>
<dbReference type="PANTHER" id="PTHR32063">
    <property type="match status" value="1"/>
</dbReference>
<feature type="transmembrane region" description="Helical" evidence="1">
    <location>
        <begin position="167"/>
        <end position="187"/>
    </location>
</feature>
<gene>
    <name evidence="2" type="ORF">LVJ94_05140</name>
</gene>
<keyword evidence="3" id="KW-1185">Reference proteome</keyword>
<keyword evidence="1" id="KW-0812">Transmembrane</keyword>
<dbReference type="Gene3D" id="3.30.70.1320">
    <property type="entry name" value="Multidrug efflux transporter AcrB pore domain like"/>
    <property type="match status" value="1"/>
</dbReference>
<dbReference type="EMBL" id="CP089983">
    <property type="protein sequence ID" value="WXB06628.1"/>
    <property type="molecule type" value="Genomic_DNA"/>
</dbReference>
<keyword evidence="1" id="KW-0472">Membrane</keyword>
<protein>
    <submittedName>
        <fullName evidence="2">Efflux RND transporter permease subunit</fullName>
    </submittedName>
</protein>
<accession>A0ABZ2L9K6</accession>
<dbReference type="Gene3D" id="1.20.1640.10">
    <property type="entry name" value="Multidrug efflux transporter AcrB transmembrane domain"/>
    <property type="match status" value="1"/>
</dbReference>
<organism evidence="2 3">
    <name type="scientific">Pendulispora rubella</name>
    <dbReference type="NCBI Taxonomy" id="2741070"/>
    <lineage>
        <taxon>Bacteria</taxon>
        <taxon>Pseudomonadati</taxon>
        <taxon>Myxococcota</taxon>
        <taxon>Myxococcia</taxon>
        <taxon>Myxococcales</taxon>
        <taxon>Sorangiineae</taxon>
        <taxon>Pendulisporaceae</taxon>
        <taxon>Pendulispora</taxon>
    </lineage>
</organism>
<dbReference type="Proteomes" id="UP001374803">
    <property type="component" value="Chromosome"/>
</dbReference>
<feature type="transmembrane region" description="Helical" evidence="1">
    <location>
        <begin position="72"/>
        <end position="91"/>
    </location>
</feature>
<dbReference type="SUPFAM" id="SSF82866">
    <property type="entry name" value="Multidrug efflux transporter AcrB transmembrane domain"/>
    <property type="match status" value="1"/>
</dbReference>
<sequence length="262" mass="27635">MGSALRYGVVTLNGEREAVSGLVMMLAHANSRDVIYAVKQRMEQVKRELPPGVTIDVIYDRADFVERTLSTVATNLAEGLLIVTVVLAIMLGTIRGALVVAAGIPGSMAIALFGMHLFGVTGDLMSLGAIDFGFLVDGPIVILEAIIAATAGRALVGRARARAYAEVAKVVIKPVAFAVAIIMLVYIPLLTLEGVEGKMFRPMAITMACALFGAWYTRSSSFRRCWSCASLLPRGTGPSGWSASPNATPSSWTCSCAFAGSS</sequence>
<name>A0ABZ2L9K6_9BACT</name>
<feature type="transmembrane region" description="Helical" evidence="1">
    <location>
        <begin position="199"/>
        <end position="217"/>
    </location>
</feature>
<keyword evidence="1" id="KW-1133">Transmembrane helix</keyword>
<dbReference type="Pfam" id="PF00873">
    <property type="entry name" value="ACR_tran"/>
    <property type="match status" value="1"/>
</dbReference>
<feature type="transmembrane region" description="Helical" evidence="1">
    <location>
        <begin position="132"/>
        <end position="155"/>
    </location>
</feature>
<dbReference type="InterPro" id="IPR001036">
    <property type="entry name" value="Acrflvin-R"/>
</dbReference>
<proteinExistence type="predicted"/>
<feature type="transmembrane region" description="Helical" evidence="1">
    <location>
        <begin position="98"/>
        <end position="120"/>
    </location>
</feature>
<dbReference type="PANTHER" id="PTHR32063:SF24">
    <property type="entry name" value="CATION EFFLUX SYSTEM (ACRB_ACRD_ACRF FAMILY)"/>
    <property type="match status" value="1"/>
</dbReference>
<evidence type="ECO:0000313" key="2">
    <source>
        <dbReference type="EMBL" id="WXB06628.1"/>
    </source>
</evidence>
<evidence type="ECO:0000256" key="1">
    <source>
        <dbReference type="SAM" id="Phobius"/>
    </source>
</evidence>
<reference evidence="2" key="1">
    <citation type="submission" date="2021-12" db="EMBL/GenBank/DDBJ databases">
        <title>Discovery of the Pendulisporaceae a myxobacterial family with distinct sporulation behavior and unique specialized metabolism.</title>
        <authorList>
            <person name="Garcia R."/>
            <person name="Popoff A."/>
            <person name="Bader C.D."/>
            <person name="Loehr J."/>
            <person name="Walesch S."/>
            <person name="Walt C."/>
            <person name="Boldt J."/>
            <person name="Bunk B."/>
            <person name="Haeckl F.J.F.P.J."/>
            <person name="Gunesch A.P."/>
            <person name="Birkelbach J."/>
            <person name="Nuebel U."/>
            <person name="Pietschmann T."/>
            <person name="Bach T."/>
            <person name="Mueller R."/>
        </authorList>
    </citation>
    <scope>NUCLEOTIDE SEQUENCE</scope>
    <source>
        <strain evidence="2">MSr11367</strain>
    </source>
</reference>